<evidence type="ECO:0000256" key="2">
    <source>
        <dbReference type="SAM" id="MobiDB-lite"/>
    </source>
</evidence>
<dbReference type="AlphaFoldDB" id="A0A1D2ADZ8"/>
<feature type="compositionally biased region" description="Polar residues" evidence="2">
    <location>
        <begin position="720"/>
        <end position="745"/>
    </location>
</feature>
<accession>A0A1D2ADZ8</accession>
<feature type="coiled-coil region" evidence="1">
    <location>
        <begin position="429"/>
        <end position="463"/>
    </location>
</feature>
<evidence type="ECO:0000256" key="1">
    <source>
        <dbReference type="SAM" id="Coils"/>
    </source>
</evidence>
<protein>
    <recommendedName>
        <fullName evidence="3">FHA domain-containing protein</fullName>
    </recommendedName>
</protein>
<dbReference type="EMBL" id="GDKF01001459">
    <property type="protein sequence ID" value="JAT77163.1"/>
    <property type="molecule type" value="Transcribed_RNA"/>
</dbReference>
<feature type="compositionally biased region" description="Basic and acidic residues" evidence="2">
    <location>
        <begin position="149"/>
        <end position="160"/>
    </location>
</feature>
<feature type="compositionally biased region" description="Low complexity" evidence="2">
    <location>
        <begin position="795"/>
        <end position="805"/>
    </location>
</feature>
<proteinExistence type="predicted"/>
<feature type="domain" description="FHA" evidence="3">
    <location>
        <begin position="30"/>
        <end position="83"/>
    </location>
</feature>
<feature type="region of interest" description="Disordered" evidence="2">
    <location>
        <begin position="533"/>
        <end position="810"/>
    </location>
</feature>
<keyword evidence="1" id="KW-0175">Coiled coil</keyword>
<feature type="compositionally biased region" description="Pro residues" evidence="2">
    <location>
        <begin position="540"/>
        <end position="554"/>
    </location>
</feature>
<evidence type="ECO:0000313" key="4">
    <source>
        <dbReference type="EMBL" id="JAT77163.1"/>
    </source>
</evidence>
<sequence length="870" mass="90775">MPQYRLIATNDRAKALIGPHGCDIVLYGDTRIGRGVAGPQTFTLPVDWLQFSTRHCRVYSADGTHWHVEDTSTNGTYVNDVRVPKNGSLPLPLGARLRLSNIGLHDPILEFELKRFEEAQPEPEAGSAKALPGGTGMKRHSLSQAMGSDLKKKSRLEGSRGKGASPLSAGPIEKEELAASLANARKELRQSNEQLQQARLAEARLAAQVTQLRAAKTALMAAGATPAKAVQGLARQQDGDIEPDRHAAEVQALMREVEVLKAEVAQAREAAQTANADAAAARAQAAEAEEDRRSALAAAEAAKEAAAESKRTAEEAEAQASAFSIKAQTAEHLAGQARSETDAAVGKAAKAEEGTKAATAEVERLKQQLQLASDTALEMSRNSDTKTGRLHVQLRRETEARAAADEKVCALEADLAAAVALEEKVKAEAEAWQGRAEQAVHDLAEAKAQHRALMDSAAALAQRHTTMEYWVADIAKSLLQTPAALARLAEARTACLQAHEGVQSSLAATADLLEGLRAIPDLIQGKVGAVGPSSNLPSVPDMPMPGTTPQPSPLKPRGSPGAASMGNGPRTASSEPAASAGVRSEAGLAAAPGGHSVAGQPPWSPQATQGPPIARGAAAPVAVGQPSPAPLVRHSSPQCLAHSPSQPTMQLHSRTQAPRSTQTQTQAPSQLAAQEQSQLRALAQAPLGTQAASQPQAASQASTPAQLATQPLSPPAMRARSQTPTKTLSRAGTQASQRSPVQMSPPSGARPDSRVLTQRQHQPAMPTHSQPLSKMPSQQSQPPASLGPPLPGMQGASPPLASPPGGSVGQGEAFSVLEVLLPTQAHTPAAPLAPGPRTFLSQESKIPDARAQPRTRYCCGKHATSPSHTL</sequence>
<organism evidence="4">
    <name type="scientific">Auxenochlorella protothecoides</name>
    <name type="common">Green microalga</name>
    <name type="synonym">Chlorella protothecoides</name>
    <dbReference type="NCBI Taxonomy" id="3075"/>
    <lineage>
        <taxon>Eukaryota</taxon>
        <taxon>Viridiplantae</taxon>
        <taxon>Chlorophyta</taxon>
        <taxon>core chlorophytes</taxon>
        <taxon>Trebouxiophyceae</taxon>
        <taxon>Chlorellales</taxon>
        <taxon>Chlorellaceae</taxon>
        <taxon>Auxenochlorella</taxon>
    </lineage>
</organism>
<dbReference type="InterPro" id="IPR000253">
    <property type="entry name" value="FHA_dom"/>
</dbReference>
<dbReference type="PROSITE" id="PS50006">
    <property type="entry name" value="FHA_DOMAIN"/>
    <property type="match status" value="1"/>
</dbReference>
<dbReference type="InterPro" id="IPR008984">
    <property type="entry name" value="SMAD_FHA_dom_sf"/>
</dbReference>
<dbReference type="PANTHER" id="PTHR31580:SF49">
    <property type="entry name" value="FILAMENT-LIKE PLANT PROTEIN 3"/>
    <property type="match status" value="1"/>
</dbReference>
<gene>
    <name evidence="4" type="ORF">g.67149</name>
</gene>
<feature type="coiled-coil region" evidence="1">
    <location>
        <begin position="348"/>
        <end position="382"/>
    </location>
</feature>
<feature type="region of interest" description="Disordered" evidence="2">
    <location>
        <begin position="827"/>
        <end position="870"/>
    </location>
</feature>
<dbReference type="PANTHER" id="PTHR31580">
    <property type="entry name" value="FILAMENT-LIKE PLANT PROTEIN 4"/>
    <property type="match status" value="1"/>
</dbReference>
<feature type="compositionally biased region" description="Low complexity" evidence="2">
    <location>
        <begin position="689"/>
        <end position="711"/>
    </location>
</feature>
<evidence type="ECO:0000259" key="3">
    <source>
        <dbReference type="PROSITE" id="PS50006"/>
    </source>
</evidence>
<feature type="compositionally biased region" description="Polar residues" evidence="2">
    <location>
        <begin position="755"/>
        <end position="783"/>
    </location>
</feature>
<dbReference type="CDD" id="cd00060">
    <property type="entry name" value="FHA"/>
    <property type="match status" value="1"/>
</dbReference>
<feature type="compositionally biased region" description="Polar residues" evidence="2">
    <location>
        <begin position="635"/>
        <end position="679"/>
    </location>
</feature>
<reference evidence="4" key="1">
    <citation type="submission" date="2015-08" db="EMBL/GenBank/DDBJ databases">
        <authorList>
            <person name="Babu N.S."/>
            <person name="Beckwith C.J."/>
            <person name="Beseler K.G."/>
            <person name="Brison A."/>
            <person name="Carone J.V."/>
            <person name="Caskin T.P."/>
            <person name="Diamond M."/>
            <person name="Durham M.E."/>
            <person name="Foxe J.M."/>
            <person name="Go M."/>
            <person name="Henderson B.A."/>
            <person name="Jones I.B."/>
            <person name="McGettigan J.A."/>
            <person name="Micheletti S.J."/>
            <person name="Nasrallah M.E."/>
            <person name="Ortiz D."/>
            <person name="Piller C.R."/>
            <person name="Privatt S.R."/>
            <person name="Schneider S.L."/>
            <person name="Sharp S."/>
            <person name="Smith T.C."/>
            <person name="Stanton J.D."/>
            <person name="Ullery H.E."/>
            <person name="Wilson R.J."/>
            <person name="Serrano M.G."/>
            <person name="Buck G."/>
            <person name="Lee V."/>
            <person name="Wang Y."/>
            <person name="Carvalho R."/>
            <person name="Voegtly L."/>
            <person name="Shi R."/>
            <person name="Duckworth R."/>
            <person name="Johnson A."/>
            <person name="Loviza R."/>
            <person name="Walstead R."/>
            <person name="Shah Z."/>
            <person name="Kiflezghi M."/>
            <person name="Wade K."/>
            <person name="Ball S.L."/>
            <person name="Bradley K.W."/>
            <person name="Asai D.J."/>
            <person name="Bowman C.A."/>
            <person name="Russell D.A."/>
            <person name="Pope W.H."/>
            <person name="Jacobs-Sera D."/>
            <person name="Hendrix R.W."/>
            <person name="Hatfull G.F."/>
        </authorList>
    </citation>
    <scope>NUCLEOTIDE SEQUENCE</scope>
</reference>
<dbReference type="Pfam" id="PF00498">
    <property type="entry name" value="FHA"/>
    <property type="match status" value="1"/>
</dbReference>
<dbReference type="SUPFAM" id="SSF49879">
    <property type="entry name" value="SMAD/FHA domain"/>
    <property type="match status" value="1"/>
</dbReference>
<dbReference type="SMART" id="SM00240">
    <property type="entry name" value="FHA"/>
    <property type="match status" value="1"/>
</dbReference>
<feature type="coiled-coil region" evidence="1">
    <location>
        <begin position="174"/>
        <end position="208"/>
    </location>
</feature>
<name>A0A1D2ADZ8_AUXPR</name>
<feature type="coiled-coil region" evidence="1">
    <location>
        <begin position="250"/>
        <end position="319"/>
    </location>
</feature>
<dbReference type="Gene3D" id="2.60.200.20">
    <property type="match status" value="1"/>
</dbReference>
<feature type="region of interest" description="Disordered" evidence="2">
    <location>
        <begin position="119"/>
        <end position="172"/>
    </location>
</feature>